<evidence type="ECO:0000256" key="1">
    <source>
        <dbReference type="SAM" id="Coils"/>
    </source>
</evidence>
<dbReference type="Proteomes" id="UP000494256">
    <property type="component" value="Unassembled WGS sequence"/>
</dbReference>
<sequence>MVIQKITELKESNMDSVNMKRATETVPCTESEDQYITESKLRDIVKQEFSICLRSVTNELHNINNQIVMFQESVAFYNNCYEDMKKNLEAKDAIIDQLQADNKRLLTDVVDLTSRLTIVEQHMRDSNLEINGIPEHHNENLASAGSELAFAQKPQQAARDILEATDDACAYNTRPMRILPLSVGRRVMMIR</sequence>
<dbReference type="AlphaFoldDB" id="A0A8S0ZW67"/>
<organism evidence="2 3">
    <name type="scientific">Arctia plantaginis</name>
    <name type="common">Wood tiger moth</name>
    <name type="synonym">Phalaena plantaginis</name>
    <dbReference type="NCBI Taxonomy" id="874455"/>
    <lineage>
        <taxon>Eukaryota</taxon>
        <taxon>Metazoa</taxon>
        <taxon>Ecdysozoa</taxon>
        <taxon>Arthropoda</taxon>
        <taxon>Hexapoda</taxon>
        <taxon>Insecta</taxon>
        <taxon>Pterygota</taxon>
        <taxon>Neoptera</taxon>
        <taxon>Endopterygota</taxon>
        <taxon>Lepidoptera</taxon>
        <taxon>Glossata</taxon>
        <taxon>Ditrysia</taxon>
        <taxon>Noctuoidea</taxon>
        <taxon>Erebidae</taxon>
        <taxon>Arctiinae</taxon>
        <taxon>Arctia</taxon>
    </lineage>
</organism>
<feature type="coiled-coil region" evidence="1">
    <location>
        <begin position="81"/>
        <end position="115"/>
    </location>
</feature>
<dbReference type="EMBL" id="CADEBD010000308">
    <property type="protein sequence ID" value="CAB3239041.1"/>
    <property type="molecule type" value="Genomic_DNA"/>
</dbReference>
<proteinExistence type="predicted"/>
<protein>
    <submittedName>
        <fullName evidence="2">Uncharacterized protein</fullName>
    </submittedName>
</protein>
<dbReference type="OrthoDB" id="2261376at2759"/>
<name>A0A8S0ZW67_ARCPL</name>
<gene>
    <name evidence="2" type="ORF">APLA_LOCUS8477</name>
</gene>
<reference evidence="2 3" key="1">
    <citation type="submission" date="2020-04" db="EMBL/GenBank/DDBJ databases">
        <authorList>
            <person name="Wallbank WR R."/>
            <person name="Pardo Diaz C."/>
            <person name="Kozak K."/>
            <person name="Martin S."/>
            <person name="Jiggins C."/>
            <person name="Moest M."/>
            <person name="Warren A I."/>
            <person name="Byers J.R.P. K."/>
            <person name="Montejo-Kovacevich G."/>
            <person name="Yen C E."/>
        </authorList>
    </citation>
    <scope>NUCLEOTIDE SEQUENCE [LARGE SCALE GENOMIC DNA]</scope>
</reference>
<comment type="caution">
    <text evidence="2">The sequence shown here is derived from an EMBL/GenBank/DDBJ whole genome shotgun (WGS) entry which is preliminary data.</text>
</comment>
<evidence type="ECO:0000313" key="2">
    <source>
        <dbReference type="EMBL" id="CAB3239041.1"/>
    </source>
</evidence>
<keyword evidence="1" id="KW-0175">Coiled coil</keyword>
<evidence type="ECO:0000313" key="3">
    <source>
        <dbReference type="Proteomes" id="UP000494256"/>
    </source>
</evidence>
<accession>A0A8S0ZW67</accession>